<comment type="caution">
    <text evidence="6">The sequence shown here is derived from an EMBL/GenBank/DDBJ whole genome shotgun (WGS) entry which is preliminary data.</text>
</comment>
<evidence type="ECO:0000256" key="3">
    <source>
        <dbReference type="ARBA" id="ARBA00022723"/>
    </source>
</evidence>
<dbReference type="RefSeq" id="WP_303275891.1">
    <property type="nucleotide sequence ID" value="NZ_JAUOEK010000013.1"/>
</dbReference>
<dbReference type="NCBIfam" id="TIGR01549">
    <property type="entry name" value="HAD-SF-IA-v1"/>
    <property type="match status" value="1"/>
</dbReference>
<dbReference type="InterPro" id="IPR006439">
    <property type="entry name" value="HAD-SF_hydro_IA"/>
</dbReference>
<keyword evidence="4" id="KW-0460">Magnesium</keyword>
<keyword evidence="5" id="KW-0119">Carbohydrate metabolism</keyword>
<dbReference type="PANTHER" id="PTHR46193:SF18">
    <property type="entry name" value="HEXITOL PHOSPHATASE B"/>
    <property type="match status" value="1"/>
</dbReference>
<dbReference type="SFLD" id="SFLDS00003">
    <property type="entry name" value="Haloacid_Dehalogenase"/>
    <property type="match status" value="1"/>
</dbReference>
<evidence type="ECO:0000256" key="2">
    <source>
        <dbReference type="ARBA" id="ARBA00006171"/>
    </source>
</evidence>
<dbReference type="SUPFAM" id="SSF56784">
    <property type="entry name" value="HAD-like"/>
    <property type="match status" value="1"/>
</dbReference>
<dbReference type="EMBL" id="JAUOEK010000013">
    <property type="protein sequence ID" value="MDO5968206.1"/>
    <property type="molecule type" value="Genomic_DNA"/>
</dbReference>
<gene>
    <name evidence="6" type="ORF">Q4Q35_00145</name>
</gene>
<dbReference type="SFLD" id="SFLDG01129">
    <property type="entry name" value="C1.5:_HAD__Beta-PGM__Phosphata"/>
    <property type="match status" value="1"/>
</dbReference>
<dbReference type="SFLD" id="SFLDG01135">
    <property type="entry name" value="C1.5.6:_HAD__Beta-PGM__Phospha"/>
    <property type="match status" value="1"/>
</dbReference>
<proteinExistence type="inferred from homology"/>
<evidence type="ECO:0000313" key="7">
    <source>
        <dbReference type="Proteomes" id="UP001176883"/>
    </source>
</evidence>
<accession>A0ABT8W509</accession>
<dbReference type="Gene3D" id="1.10.150.240">
    <property type="entry name" value="Putative phosphatase, domain 2"/>
    <property type="match status" value="1"/>
</dbReference>
<comment type="cofactor">
    <cofactor evidence="1">
        <name>Mg(2+)</name>
        <dbReference type="ChEBI" id="CHEBI:18420"/>
    </cofactor>
</comment>
<comment type="similarity">
    <text evidence="2">Belongs to the HAD-like hydrolase superfamily. CbbY/CbbZ/Gph/YieH family.</text>
</comment>
<dbReference type="Gene3D" id="3.40.50.1000">
    <property type="entry name" value="HAD superfamily/HAD-like"/>
    <property type="match status" value="1"/>
</dbReference>
<evidence type="ECO:0000313" key="6">
    <source>
        <dbReference type="EMBL" id="MDO5968206.1"/>
    </source>
</evidence>
<keyword evidence="7" id="KW-1185">Reference proteome</keyword>
<reference evidence="6" key="1">
    <citation type="submission" date="2023-07" db="EMBL/GenBank/DDBJ databases">
        <title>Two novel species in the genus Flavivirga.</title>
        <authorList>
            <person name="Kwon K."/>
        </authorList>
    </citation>
    <scope>NUCLEOTIDE SEQUENCE</scope>
    <source>
        <strain evidence="6">KCTC 52353</strain>
    </source>
</reference>
<dbReference type="InterPro" id="IPR051600">
    <property type="entry name" value="Beta-PGM-like"/>
</dbReference>
<dbReference type="Proteomes" id="UP001176883">
    <property type="component" value="Unassembled WGS sequence"/>
</dbReference>
<dbReference type="NCBIfam" id="TIGR01509">
    <property type="entry name" value="HAD-SF-IA-v3"/>
    <property type="match status" value="1"/>
</dbReference>
<evidence type="ECO:0000256" key="5">
    <source>
        <dbReference type="ARBA" id="ARBA00023277"/>
    </source>
</evidence>
<sequence length="224" mass="25183">MLKAVIFDMDGVIIDSEPMHNKAYHDMFDEVGIDVSDTLYESFTGQSTINICKRLCEHFNLTETPETLVALKRKHYKRFFESNSGLTLIDGVLDLIKDYHRNGLTLVLASSASMPNINRIFERFDLDQYFVAKLSGGDLKASKPHPEIFIKAAEASGFSTNECMVIEDSTNGIEAAKAARIFCVGFDSFHSKNQDYSKADMVIKDFKDIAFSKINNLTQKPISN</sequence>
<keyword evidence="3" id="KW-0479">Metal-binding</keyword>
<organism evidence="6 7">
    <name type="scientific">Flavivirga aquimarina</name>
    <dbReference type="NCBI Taxonomy" id="2027862"/>
    <lineage>
        <taxon>Bacteria</taxon>
        <taxon>Pseudomonadati</taxon>
        <taxon>Bacteroidota</taxon>
        <taxon>Flavobacteriia</taxon>
        <taxon>Flavobacteriales</taxon>
        <taxon>Flavobacteriaceae</taxon>
        <taxon>Flavivirga</taxon>
    </lineage>
</organism>
<name>A0ABT8W509_9FLAO</name>
<dbReference type="PANTHER" id="PTHR46193">
    <property type="entry name" value="6-PHOSPHOGLUCONATE PHOSPHATASE"/>
    <property type="match status" value="1"/>
</dbReference>
<evidence type="ECO:0000256" key="4">
    <source>
        <dbReference type="ARBA" id="ARBA00022842"/>
    </source>
</evidence>
<dbReference type="InterPro" id="IPR023198">
    <property type="entry name" value="PGP-like_dom2"/>
</dbReference>
<dbReference type="InterPro" id="IPR036412">
    <property type="entry name" value="HAD-like_sf"/>
</dbReference>
<dbReference type="Pfam" id="PF00702">
    <property type="entry name" value="Hydrolase"/>
    <property type="match status" value="1"/>
</dbReference>
<evidence type="ECO:0000256" key="1">
    <source>
        <dbReference type="ARBA" id="ARBA00001946"/>
    </source>
</evidence>
<dbReference type="InterPro" id="IPR023214">
    <property type="entry name" value="HAD_sf"/>
</dbReference>
<protein>
    <submittedName>
        <fullName evidence="6">HAD family phosphatase</fullName>
    </submittedName>
</protein>